<dbReference type="SUPFAM" id="SSF53254">
    <property type="entry name" value="Phosphoglycerate mutase-like"/>
    <property type="match status" value="1"/>
</dbReference>
<sequence length="163" mass="17167">MNRTLLLMRHAKAEDSYEVTDYDRALTAKGWGQAERVGQLLAERGYTPDRVICSAAKRTRQTLDGVLGAMERSGGLPSRPETDYAEAAYLAGADELLGLVNLVDADASTVLVVGHNPTIAQVAASFVGSEALVAYSPATVAAVDLEVEWLYAAPGTGAGSILN</sequence>
<reference evidence="2 3" key="1">
    <citation type="submission" date="2020-08" db="EMBL/GenBank/DDBJ databases">
        <title>Sequencing the genomes of 1000 actinobacteria strains.</title>
        <authorList>
            <person name="Klenk H.-P."/>
        </authorList>
    </citation>
    <scope>NUCLEOTIDE SEQUENCE [LARGE SCALE GENOMIC DNA]</scope>
    <source>
        <strain evidence="2 3">DSM 44598</strain>
    </source>
</reference>
<dbReference type="AlphaFoldDB" id="A0A840WPY5"/>
<dbReference type="GO" id="GO:0016787">
    <property type="term" value="F:hydrolase activity"/>
    <property type="evidence" value="ECO:0007669"/>
    <property type="project" value="UniProtKB-KW"/>
</dbReference>
<dbReference type="PANTHER" id="PTHR47623:SF1">
    <property type="entry name" value="OS09G0287300 PROTEIN"/>
    <property type="match status" value="1"/>
</dbReference>
<accession>A0A840WPY5</accession>
<dbReference type="EC" id="3.1.3.-" evidence="2"/>
<evidence type="ECO:0000313" key="3">
    <source>
        <dbReference type="Proteomes" id="UP000579647"/>
    </source>
</evidence>
<dbReference type="InterPro" id="IPR029033">
    <property type="entry name" value="His_PPase_superfam"/>
</dbReference>
<organism evidence="2 3">
    <name type="scientific">Nocardiopsis metallicus</name>
    <dbReference type="NCBI Taxonomy" id="179819"/>
    <lineage>
        <taxon>Bacteria</taxon>
        <taxon>Bacillati</taxon>
        <taxon>Actinomycetota</taxon>
        <taxon>Actinomycetes</taxon>
        <taxon>Streptosporangiales</taxon>
        <taxon>Nocardiopsidaceae</taxon>
        <taxon>Nocardiopsis</taxon>
    </lineage>
</organism>
<feature type="binding site" evidence="1">
    <location>
        <position position="58"/>
    </location>
    <ligand>
        <name>substrate</name>
    </ligand>
</feature>
<keyword evidence="2" id="KW-0378">Hydrolase</keyword>
<dbReference type="SMART" id="SM00855">
    <property type="entry name" value="PGAM"/>
    <property type="match status" value="1"/>
</dbReference>
<dbReference type="Proteomes" id="UP000579647">
    <property type="component" value="Unassembled WGS sequence"/>
</dbReference>
<dbReference type="InterPro" id="IPR013078">
    <property type="entry name" value="His_Pase_superF_clade-1"/>
</dbReference>
<comment type="caution">
    <text evidence="2">The sequence shown here is derived from an EMBL/GenBank/DDBJ whole genome shotgun (WGS) entry which is preliminary data.</text>
</comment>
<dbReference type="CDD" id="cd07067">
    <property type="entry name" value="HP_PGM_like"/>
    <property type="match status" value="1"/>
</dbReference>
<dbReference type="EMBL" id="JACHDO010000001">
    <property type="protein sequence ID" value="MBB5493776.1"/>
    <property type="molecule type" value="Genomic_DNA"/>
</dbReference>
<keyword evidence="3" id="KW-1185">Reference proteome</keyword>
<protein>
    <submittedName>
        <fullName evidence="2">Phosphohistidine phosphatase</fullName>
        <ecNumber evidence="2">3.1.3.-</ecNumber>
    </submittedName>
</protein>
<dbReference type="PANTHER" id="PTHR47623">
    <property type="entry name" value="OS09G0287300 PROTEIN"/>
    <property type="match status" value="1"/>
</dbReference>
<evidence type="ECO:0000256" key="1">
    <source>
        <dbReference type="PIRSR" id="PIRSR613078-2"/>
    </source>
</evidence>
<proteinExistence type="predicted"/>
<dbReference type="Gene3D" id="3.40.50.1240">
    <property type="entry name" value="Phosphoglycerate mutase-like"/>
    <property type="match status" value="1"/>
</dbReference>
<evidence type="ECO:0000313" key="2">
    <source>
        <dbReference type="EMBL" id="MBB5493776.1"/>
    </source>
</evidence>
<dbReference type="RefSeq" id="WP_184366907.1">
    <property type="nucleotide sequence ID" value="NZ_BAAAKM010000053.1"/>
</dbReference>
<name>A0A840WPY5_9ACTN</name>
<gene>
    <name evidence="2" type="ORF">HNR07_004913</name>
</gene>
<dbReference type="Pfam" id="PF00300">
    <property type="entry name" value="His_Phos_1"/>
    <property type="match status" value="1"/>
</dbReference>